<keyword evidence="2" id="KW-0547">Nucleotide-binding</keyword>
<dbReference type="InterPro" id="IPR019591">
    <property type="entry name" value="Mrp/NBP35_ATP-bd"/>
</dbReference>
<evidence type="ECO:0000259" key="6">
    <source>
        <dbReference type="Pfam" id="PF01883"/>
    </source>
</evidence>
<evidence type="ECO:0000256" key="2">
    <source>
        <dbReference type="ARBA" id="ARBA00022741"/>
    </source>
</evidence>
<dbReference type="Gene3D" id="3.40.50.300">
    <property type="entry name" value="P-loop containing nucleotide triphosphate hydrolases"/>
    <property type="match status" value="1"/>
</dbReference>
<keyword evidence="4" id="KW-0408">Iron</keyword>
<sequence>MTDLMKGDVLDALSKVIDPEDKKDLVSSGKIKDIVINNNNIKIILNVSSPAHHIKSKMEASINETLKKELKEVGSVAIDFQPMVTPIGTTQQKEQILDKVKYTIAVASGKGGVGKSTVAVNLAVALGKLGYKVGLLDADIYGPSIPLMLGINEKPKIYQDTKSAKMLPLENYGIKVMSIGFLLDDNAPVIWRGPMASGAVKQFMTDVKWDELDFLIFDLPPGTGDIQLTLVQTIPLSGSVIVTTPQEVSLIDARKGVKMFERVNVPVFGIVENMSYFIAPDTGKKYDIFGYGGGEKLANESDVNFLGGIPIDARIREGGDKGVPIVFDLPDSEHSKSILAIAENLVKEAEKLGSGGKPKIEISL</sequence>
<gene>
    <name evidence="7" type="ORF">ASZ90_004376</name>
</gene>
<dbReference type="EMBL" id="LNQE01000599">
    <property type="protein sequence ID" value="KUG25793.1"/>
    <property type="molecule type" value="Genomic_DNA"/>
</dbReference>
<comment type="caution">
    <text evidence="7">The sequence shown here is derived from an EMBL/GenBank/DDBJ whole genome shotgun (WGS) entry which is preliminary data.</text>
</comment>
<accession>A0A0W8FYA7</accession>
<dbReference type="InterPro" id="IPR033756">
    <property type="entry name" value="YlxH/NBP35"/>
</dbReference>
<dbReference type="GO" id="GO:0046872">
    <property type="term" value="F:metal ion binding"/>
    <property type="evidence" value="ECO:0007669"/>
    <property type="project" value="UniProtKB-KW"/>
</dbReference>
<evidence type="ECO:0000313" key="7">
    <source>
        <dbReference type="EMBL" id="KUG25793.1"/>
    </source>
</evidence>
<dbReference type="GO" id="GO:0016226">
    <property type="term" value="P:iron-sulfur cluster assembly"/>
    <property type="evidence" value="ECO:0007669"/>
    <property type="project" value="InterPro"/>
</dbReference>
<evidence type="ECO:0000256" key="1">
    <source>
        <dbReference type="ARBA" id="ARBA00022723"/>
    </source>
</evidence>
<dbReference type="Gene3D" id="3.30.300.130">
    <property type="entry name" value="Fe-S cluster assembly (FSCA)"/>
    <property type="match status" value="1"/>
</dbReference>
<proteinExistence type="inferred from homology"/>
<keyword evidence="3" id="KW-0067">ATP-binding</keyword>
<dbReference type="CDD" id="cd02037">
    <property type="entry name" value="Mrp_NBP35"/>
    <property type="match status" value="1"/>
</dbReference>
<organism evidence="7">
    <name type="scientific">hydrocarbon metagenome</name>
    <dbReference type="NCBI Taxonomy" id="938273"/>
    <lineage>
        <taxon>unclassified sequences</taxon>
        <taxon>metagenomes</taxon>
        <taxon>ecological metagenomes</taxon>
    </lineage>
</organism>
<dbReference type="PANTHER" id="PTHR42961">
    <property type="entry name" value="IRON-SULFUR PROTEIN NUBPL"/>
    <property type="match status" value="1"/>
</dbReference>
<reference evidence="7" key="1">
    <citation type="journal article" date="2015" name="Proc. Natl. Acad. Sci. U.S.A.">
        <title>Networks of energetic and metabolic interactions define dynamics in microbial communities.</title>
        <authorList>
            <person name="Embree M."/>
            <person name="Liu J.K."/>
            <person name="Al-Bassam M.M."/>
            <person name="Zengler K."/>
        </authorList>
    </citation>
    <scope>NUCLEOTIDE SEQUENCE</scope>
</reference>
<dbReference type="SUPFAM" id="SSF117916">
    <property type="entry name" value="Fe-S cluster assembly (FSCA) domain-like"/>
    <property type="match status" value="1"/>
</dbReference>
<dbReference type="GO" id="GO:0140663">
    <property type="term" value="F:ATP-dependent FeS chaperone activity"/>
    <property type="evidence" value="ECO:0007669"/>
    <property type="project" value="InterPro"/>
</dbReference>
<evidence type="ECO:0000256" key="5">
    <source>
        <dbReference type="ARBA" id="ARBA00023014"/>
    </source>
</evidence>
<dbReference type="AlphaFoldDB" id="A0A0W8FYA7"/>
<dbReference type="SUPFAM" id="SSF52540">
    <property type="entry name" value="P-loop containing nucleoside triphosphate hydrolases"/>
    <property type="match status" value="1"/>
</dbReference>
<keyword evidence="1" id="KW-0479">Metal-binding</keyword>
<dbReference type="Pfam" id="PF01883">
    <property type="entry name" value="FeS_assembly_P"/>
    <property type="match status" value="1"/>
</dbReference>
<dbReference type="InterPro" id="IPR034904">
    <property type="entry name" value="FSCA_dom_sf"/>
</dbReference>
<keyword evidence="5" id="KW-0411">Iron-sulfur</keyword>
<name>A0A0W8FYA7_9ZZZZ</name>
<dbReference type="FunFam" id="3.40.50.300:FF:001119">
    <property type="entry name" value="Iron-sulfur cluster carrier protein"/>
    <property type="match status" value="1"/>
</dbReference>
<dbReference type="Pfam" id="PF10609">
    <property type="entry name" value="ParA"/>
    <property type="match status" value="1"/>
</dbReference>
<evidence type="ECO:0000256" key="4">
    <source>
        <dbReference type="ARBA" id="ARBA00023004"/>
    </source>
</evidence>
<dbReference type="InterPro" id="IPR044304">
    <property type="entry name" value="NUBPL-like"/>
</dbReference>
<dbReference type="InterPro" id="IPR002744">
    <property type="entry name" value="MIP18-like"/>
</dbReference>
<protein>
    <submittedName>
        <fullName evidence="7">Scaffold protein for cluster assembly apbc, mrp-like</fullName>
    </submittedName>
</protein>
<dbReference type="InterPro" id="IPR027417">
    <property type="entry name" value="P-loop_NTPase"/>
</dbReference>
<dbReference type="HAMAP" id="MF_02040">
    <property type="entry name" value="Mrp_NBP35"/>
    <property type="match status" value="1"/>
</dbReference>
<dbReference type="GO" id="GO:0005524">
    <property type="term" value="F:ATP binding"/>
    <property type="evidence" value="ECO:0007669"/>
    <property type="project" value="UniProtKB-KW"/>
</dbReference>
<evidence type="ECO:0000256" key="3">
    <source>
        <dbReference type="ARBA" id="ARBA00022840"/>
    </source>
</evidence>
<dbReference type="GO" id="GO:0051539">
    <property type="term" value="F:4 iron, 4 sulfur cluster binding"/>
    <property type="evidence" value="ECO:0007669"/>
    <property type="project" value="TreeGrafter"/>
</dbReference>
<dbReference type="PANTHER" id="PTHR42961:SF2">
    <property type="entry name" value="IRON-SULFUR PROTEIN NUBPL"/>
    <property type="match status" value="1"/>
</dbReference>
<feature type="domain" description="MIP18 family-like" evidence="6">
    <location>
        <begin position="8"/>
        <end position="77"/>
    </location>
</feature>